<proteinExistence type="predicted"/>
<dbReference type="PANTHER" id="PTHR43557:SF4">
    <property type="entry name" value="APOPTOSIS-INDUCING FACTOR 1, MITOCHONDRIAL"/>
    <property type="match status" value="1"/>
</dbReference>
<keyword evidence="2" id="KW-0274">FAD</keyword>
<dbReference type="InParanoid" id="A0A1Z5JL71"/>
<dbReference type="Gene3D" id="3.50.50.60">
    <property type="entry name" value="FAD/NAD(P)-binding domain"/>
    <property type="match status" value="3"/>
</dbReference>
<keyword evidence="3" id="KW-0560">Oxidoreductase</keyword>
<evidence type="ECO:0000256" key="3">
    <source>
        <dbReference type="ARBA" id="ARBA00023002"/>
    </source>
</evidence>
<evidence type="ECO:0008006" key="6">
    <source>
        <dbReference type="Google" id="ProtNLM"/>
    </source>
</evidence>
<dbReference type="GO" id="GO:0071949">
    <property type="term" value="F:FAD binding"/>
    <property type="evidence" value="ECO:0007669"/>
    <property type="project" value="TreeGrafter"/>
</dbReference>
<dbReference type="GO" id="GO:0005739">
    <property type="term" value="C:mitochondrion"/>
    <property type="evidence" value="ECO:0007669"/>
    <property type="project" value="TreeGrafter"/>
</dbReference>
<reference evidence="4 5" key="1">
    <citation type="journal article" date="2015" name="Plant Cell">
        <title>Oil accumulation by the oleaginous diatom Fistulifera solaris as revealed by the genome and transcriptome.</title>
        <authorList>
            <person name="Tanaka T."/>
            <person name="Maeda Y."/>
            <person name="Veluchamy A."/>
            <person name="Tanaka M."/>
            <person name="Abida H."/>
            <person name="Marechal E."/>
            <person name="Bowler C."/>
            <person name="Muto M."/>
            <person name="Sunaga Y."/>
            <person name="Tanaka M."/>
            <person name="Yoshino T."/>
            <person name="Taniguchi T."/>
            <person name="Fukuda Y."/>
            <person name="Nemoto M."/>
            <person name="Matsumoto M."/>
            <person name="Wong P.S."/>
            <person name="Aburatani S."/>
            <person name="Fujibuchi W."/>
        </authorList>
    </citation>
    <scope>NUCLEOTIDE SEQUENCE [LARGE SCALE GENOMIC DNA]</scope>
    <source>
        <strain evidence="4 5">JPCC DA0580</strain>
    </source>
</reference>
<evidence type="ECO:0000313" key="4">
    <source>
        <dbReference type="EMBL" id="GAX14729.1"/>
    </source>
</evidence>
<dbReference type="SUPFAM" id="SSF51905">
    <property type="entry name" value="FAD/NAD(P)-binding domain"/>
    <property type="match status" value="1"/>
</dbReference>
<dbReference type="AlphaFoldDB" id="A0A1Z5JL71"/>
<name>A0A1Z5JL71_FISSO</name>
<dbReference type="GO" id="GO:0012501">
    <property type="term" value="P:programmed cell death"/>
    <property type="evidence" value="ECO:0007669"/>
    <property type="project" value="TreeGrafter"/>
</dbReference>
<evidence type="ECO:0000256" key="1">
    <source>
        <dbReference type="ARBA" id="ARBA00022630"/>
    </source>
</evidence>
<dbReference type="GO" id="GO:0016174">
    <property type="term" value="F:NAD(P)H oxidase H2O2-forming activity"/>
    <property type="evidence" value="ECO:0007669"/>
    <property type="project" value="TreeGrafter"/>
</dbReference>
<accession>A0A1Z5JL71</accession>
<gene>
    <name evidence="4" type="ORF">FisN_11Hh272</name>
</gene>
<keyword evidence="1" id="KW-0285">Flavoprotein</keyword>
<organism evidence="4 5">
    <name type="scientific">Fistulifera solaris</name>
    <name type="common">Oleaginous diatom</name>
    <dbReference type="NCBI Taxonomy" id="1519565"/>
    <lineage>
        <taxon>Eukaryota</taxon>
        <taxon>Sar</taxon>
        <taxon>Stramenopiles</taxon>
        <taxon>Ochrophyta</taxon>
        <taxon>Bacillariophyta</taxon>
        <taxon>Bacillariophyceae</taxon>
        <taxon>Bacillariophycidae</taxon>
        <taxon>Naviculales</taxon>
        <taxon>Naviculaceae</taxon>
        <taxon>Fistulifera</taxon>
    </lineage>
</organism>
<sequence>MSALLHLQKECPSAKIAVVDPIQKPTKHQNVDIFSDKAARLDPVQHLVYLDANTALFYKHAVLLATGARGAPPPTYLVDERAKERLLEVRPTSWTTGIASQSVNDIRKTITERARQGESIGILGSGWEALDLAVLASLSSRKPSRTHIFYGSSIPLGRAVPSYLGSLITKRLKSKGIYIHDQTMIRYLSCPHHEEDSQNDGVPFDIYTANSNDFMDTKKTTLHWLVVAPEVSGPSGCASLATNEVPPHLVDSSEGRPWYQTWANLSRMTSSDPSWIVCFKDDGRILVNSELSACTGVFAAGSVAKCANSLSGNADVAGRGVVDAMDAGRIVAWNMARTMDGAGLFKSERRATLTREPIGVWRSDVRALQYNSGSLTLDMTSLSKIGISALCVGDCDAERYGTHAIWWTNRAAQKRLLRLVEQEDATEGEDQSLKRKRTQKVGTSQTLPIYGFGVVYYLDRVGKIQGIMTWGLPFCNKKNGSLNQSLVGFLKSIILTNGGITSLDTERDHIRMSDYLSTASKRVVATALKESQESLNDHYQLGGSELELFPRPLHRFTEARPPSARSFSVLKRRDGLSHGILGQDLFDSFTEPLVDDPIPVPDPSQNVGFAAREAQSMYEWDVYQQKERRWDENESRARPPKEEQLWIRKGDELRNMTARDSLYSAYGSAMGR</sequence>
<dbReference type="GO" id="GO:0033108">
    <property type="term" value="P:mitochondrial respiratory chain complex assembly"/>
    <property type="evidence" value="ECO:0007669"/>
    <property type="project" value="TreeGrafter"/>
</dbReference>
<dbReference type="Proteomes" id="UP000198406">
    <property type="component" value="Unassembled WGS sequence"/>
</dbReference>
<comment type="caution">
    <text evidence="4">The sequence shown here is derived from an EMBL/GenBank/DDBJ whole genome shotgun (WGS) entry which is preliminary data.</text>
</comment>
<evidence type="ECO:0000256" key="2">
    <source>
        <dbReference type="ARBA" id="ARBA00022827"/>
    </source>
</evidence>
<dbReference type="OrthoDB" id="6029at2759"/>
<dbReference type="InterPro" id="IPR050446">
    <property type="entry name" value="FAD-oxidoreductase/Apoptosis"/>
</dbReference>
<dbReference type="PANTHER" id="PTHR43557">
    <property type="entry name" value="APOPTOSIS-INDUCING FACTOR 1"/>
    <property type="match status" value="1"/>
</dbReference>
<dbReference type="InterPro" id="IPR036188">
    <property type="entry name" value="FAD/NAD-bd_sf"/>
</dbReference>
<protein>
    <recommendedName>
        <fullName evidence="6">FAD/NAD(P)-binding domain-containing protein</fullName>
    </recommendedName>
</protein>
<evidence type="ECO:0000313" key="5">
    <source>
        <dbReference type="Proteomes" id="UP000198406"/>
    </source>
</evidence>
<keyword evidence="5" id="KW-1185">Reference proteome</keyword>
<dbReference type="EMBL" id="BDSP01000082">
    <property type="protein sequence ID" value="GAX14729.1"/>
    <property type="molecule type" value="Genomic_DNA"/>
</dbReference>